<protein>
    <submittedName>
        <fullName evidence="2">Cobalamin biosynthesis protein CobD/CbiB</fullName>
    </submittedName>
</protein>
<accession>A0ABS4J1C2</accession>
<feature type="transmembrane region" description="Helical" evidence="1">
    <location>
        <begin position="20"/>
        <end position="41"/>
    </location>
</feature>
<feature type="transmembrane region" description="Helical" evidence="1">
    <location>
        <begin position="53"/>
        <end position="77"/>
    </location>
</feature>
<reference evidence="2 3" key="1">
    <citation type="submission" date="2021-03" db="EMBL/GenBank/DDBJ databases">
        <title>Genomic Encyclopedia of Type Strains, Phase IV (KMG-IV): sequencing the most valuable type-strain genomes for metagenomic binning, comparative biology and taxonomic classification.</title>
        <authorList>
            <person name="Goeker M."/>
        </authorList>
    </citation>
    <scope>NUCLEOTIDE SEQUENCE [LARGE SCALE GENOMIC DNA]</scope>
    <source>
        <strain evidence="2 3">DSM 26048</strain>
    </source>
</reference>
<gene>
    <name evidence="2" type="ORF">J2Z66_004538</name>
</gene>
<keyword evidence="1" id="KW-0472">Membrane</keyword>
<evidence type="ECO:0000256" key="1">
    <source>
        <dbReference type="SAM" id="Phobius"/>
    </source>
</evidence>
<keyword evidence="3" id="KW-1185">Reference proteome</keyword>
<organism evidence="2 3">
    <name type="scientific">Paenibacillus eucommiae</name>
    <dbReference type="NCBI Taxonomy" id="1355755"/>
    <lineage>
        <taxon>Bacteria</taxon>
        <taxon>Bacillati</taxon>
        <taxon>Bacillota</taxon>
        <taxon>Bacilli</taxon>
        <taxon>Bacillales</taxon>
        <taxon>Paenibacillaceae</taxon>
        <taxon>Paenibacillus</taxon>
    </lineage>
</organism>
<feature type="transmembrane region" description="Helical" evidence="1">
    <location>
        <begin position="89"/>
        <end position="115"/>
    </location>
</feature>
<dbReference type="Proteomes" id="UP001519287">
    <property type="component" value="Unassembled WGS sequence"/>
</dbReference>
<name>A0ABS4J1C2_9BACL</name>
<evidence type="ECO:0000313" key="2">
    <source>
        <dbReference type="EMBL" id="MBP1992921.1"/>
    </source>
</evidence>
<evidence type="ECO:0000313" key="3">
    <source>
        <dbReference type="Proteomes" id="UP001519287"/>
    </source>
</evidence>
<comment type="caution">
    <text evidence="2">The sequence shown here is derived from an EMBL/GenBank/DDBJ whole genome shotgun (WGS) entry which is preliminary data.</text>
</comment>
<proteinExistence type="predicted"/>
<dbReference type="EMBL" id="JAGGLB010000016">
    <property type="protein sequence ID" value="MBP1992921.1"/>
    <property type="molecule type" value="Genomic_DNA"/>
</dbReference>
<sequence length="121" mass="13740">MNERWEDAMLKIFRSKSIKIGIICWTFMIITLMILCINFNSIATNQIATNLQVIITILVLLSFFLGLLSLIGAILAVYEYKKSREKDKLILGVSLNVVYLFTVVVLIVIFLFTAFDALMGI</sequence>
<keyword evidence="1" id="KW-1133">Transmembrane helix</keyword>
<dbReference type="RefSeq" id="WP_209974361.1">
    <property type="nucleotide sequence ID" value="NZ_JAGGLB010000016.1"/>
</dbReference>
<keyword evidence="1" id="KW-0812">Transmembrane</keyword>